<dbReference type="InterPro" id="IPR036249">
    <property type="entry name" value="Thioredoxin-like_sf"/>
</dbReference>
<dbReference type="SUPFAM" id="SSF52833">
    <property type="entry name" value="Thioredoxin-like"/>
    <property type="match status" value="1"/>
</dbReference>
<reference evidence="2 3" key="1">
    <citation type="submission" date="2023-06" db="EMBL/GenBank/DDBJ databases">
        <title>Roseiconus lacunae JC819 isolated from Gulf of Mannar region, Tamil Nadu.</title>
        <authorList>
            <person name="Pk S."/>
            <person name="Ch S."/>
            <person name="Ch V.R."/>
        </authorList>
    </citation>
    <scope>NUCLEOTIDE SEQUENCE [LARGE SCALE GENOMIC DNA]</scope>
    <source>
        <strain evidence="2 3">JC819</strain>
    </source>
</reference>
<accession>A0ABT7PGR4</accession>
<comment type="caution">
    <text evidence="2">The sequence shown here is derived from an EMBL/GenBank/DDBJ whole genome shotgun (WGS) entry which is preliminary data.</text>
</comment>
<dbReference type="RefSeq" id="WP_289163183.1">
    <property type="nucleotide sequence ID" value="NZ_JASZZN010000006.1"/>
</dbReference>
<dbReference type="Pfam" id="PF00085">
    <property type="entry name" value="Thioredoxin"/>
    <property type="match status" value="1"/>
</dbReference>
<dbReference type="EMBL" id="JASZZN010000006">
    <property type="protein sequence ID" value="MDM4015685.1"/>
    <property type="molecule type" value="Genomic_DNA"/>
</dbReference>
<name>A0ABT7PGR4_9BACT</name>
<dbReference type="InterPro" id="IPR013766">
    <property type="entry name" value="Thioredoxin_domain"/>
</dbReference>
<evidence type="ECO:0000259" key="1">
    <source>
        <dbReference type="Pfam" id="PF00085"/>
    </source>
</evidence>
<dbReference type="Gene3D" id="3.40.30.10">
    <property type="entry name" value="Glutaredoxin"/>
    <property type="match status" value="1"/>
</dbReference>
<feature type="domain" description="Thioredoxin" evidence="1">
    <location>
        <begin position="56"/>
        <end position="135"/>
    </location>
</feature>
<proteinExistence type="predicted"/>
<organism evidence="2 3">
    <name type="scientific">Roseiconus lacunae</name>
    <dbReference type="NCBI Taxonomy" id="2605694"/>
    <lineage>
        <taxon>Bacteria</taxon>
        <taxon>Pseudomonadati</taxon>
        <taxon>Planctomycetota</taxon>
        <taxon>Planctomycetia</taxon>
        <taxon>Pirellulales</taxon>
        <taxon>Pirellulaceae</taxon>
        <taxon>Roseiconus</taxon>
    </lineage>
</organism>
<protein>
    <submittedName>
        <fullName evidence="2">Thioredoxin domain-containing protein</fullName>
    </submittedName>
</protein>
<sequence>MTVFSLMRHPMISDLDRFVGRARAIIATGLFTVAVGCGVPPGSQSEIDSIECLPVVSGSELQTYLQSSDSPVLVEFGVDFNCSRCVQTKSDVVRLRESLKGTVDVIRVDFNTNVQLVSQLGGSICPTYVLFDQQTPVLTRSFPVSIDLLEGEILRQSETQQ</sequence>
<evidence type="ECO:0000313" key="2">
    <source>
        <dbReference type="EMBL" id="MDM4015685.1"/>
    </source>
</evidence>
<evidence type="ECO:0000313" key="3">
    <source>
        <dbReference type="Proteomes" id="UP001239462"/>
    </source>
</evidence>
<keyword evidence="3" id="KW-1185">Reference proteome</keyword>
<dbReference type="Proteomes" id="UP001239462">
    <property type="component" value="Unassembled WGS sequence"/>
</dbReference>
<gene>
    <name evidence="2" type="ORF">QTN89_09610</name>
</gene>